<dbReference type="AlphaFoldDB" id="A0A840RR81"/>
<dbReference type="GO" id="GO:0071111">
    <property type="term" value="F:cyclic-guanylate-specific phosphodiesterase activity"/>
    <property type="evidence" value="ECO:0007669"/>
    <property type="project" value="InterPro"/>
</dbReference>
<dbReference type="Gene3D" id="3.30.70.270">
    <property type="match status" value="1"/>
</dbReference>
<dbReference type="SMART" id="SM00052">
    <property type="entry name" value="EAL"/>
    <property type="match status" value="1"/>
</dbReference>
<keyword evidence="6" id="KW-1185">Reference proteome</keyword>
<dbReference type="PROSITE" id="PS50924">
    <property type="entry name" value="MHYT"/>
    <property type="match status" value="1"/>
</dbReference>
<dbReference type="Pfam" id="PF03707">
    <property type="entry name" value="MHYT"/>
    <property type="match status" value="2"/>
</dbReference>
<evidence type="ECO:0000313" key="6">
    <source>
        <dbReference type="Proteomes" id="UP000571084"/>
    </source>
</evidence>
<dbReference type="InterPro" id="IPR001633">
    <property type="entry name" value="EAL_dom"/>
</dbReference>
<dbReference type="PROSITE" id="PS50883">
    <property type="entry name" value="EAL"/>
    <property type="match status" value="1"/>
</dbReference>
<dbReference type="PANTHER" id="PTHR33121">
    <property type="entry name" value="CYCLIC DI-GMP PHOSPHODIESTERASE PDEF"/>
    <property type="match status" value="1"/>
</dbReference>
<evidence type="ECO:0000259" key="3">
    <source>
        <dbReference type="PROSITE" id="PS50887"/>
    </source>
</evidence>
<dbReference type="RefSeq" id="WP_168056510.1">
    <property type="nucleotide sequence ID" value="NZ_JAAOZT010000010.1"/>
</dbReference>
<protein>
    <submittedName>
        <fullName evidence="5">Diguanylate cyclase (GGDEF)-like protein</fullName>
    </submittedName>
</protein>
<dbReference type="Pfam" id="PF00563">
    <property type="entry name" value="EAL"/>
    <property type="match status" value="1"/>
</dbReference>
<gene>
    <name evidence="5" type="ORF">HNR39_001484</name>
</gene>
<evidence type="ECO:0000256" key="1">
    <source>
        <dbReference type="PROSITE-ProRule" id="PRU00244"/>
    </source>
</evidence>
<keyword evidence="1" id="KW-0812">Transmembrane</keyword>
<dbReference type="InterPro" id="IPR035919">
    <property type="entry name" value="EAL_sf"/>
</dbReference>
<sequence>MNAPIPALYLLSFVVAVTASYIALILAGRVSRARRGQALAWLMGGGITMGTGIWGMHFMGMIAFYLPIAVSYSIRETVLSWVTAIALSLFALLLLKATRRGSRSLIAGGVIIGLGLVTMHYVAIEAITPGQGITYDPALFLVSVAVGIVGSIVALWLAFRLRGGVAWHSTLTRFSAAFIMGLAITGMQFTNMAASRFGAQPLDVLNDGLDHNWLTFSVAGFTMTILAFVLLLALIDMRSRRYANALSASLKTVHSKLAFLGTHDALTSLPNRLLLIKKIAKIIAANNTDKPLLAILHLNIDRLKTVNESLGRAVGDQLLNAFVLRISQKLNASDMLVRLSGDEFVVLRELADQSDAARLAENLMTLLRPPLYVPLHEVHLTASIGISTYPHDGDTAESLLARADMAMSHVKLHGRNNYQFFTPEMHERNRNRVNLESGLRPALRENEFRMYYQPKVDIQSGKIVGVEGLLRWQHPEYGLVPPTRFIPLAEESGLIVALGEWVLEAACRQSRLWQNRELMLDAAAGRPIPISVNLSAHQFLQRDLVDSTITILSRHGISTASIILELTEGSLMGNPEAAIDVLRELAHLGVRVSVDDFGTGYSSLSYLRRFPLSEIKIDRSFVQLLDSNQEDRAIVHTIVTLAHSLQLTVIAEGVAKIEQLRFLRQIGCDQYQGFLFSEPVPAGVITEMLARQQSTE</sequence>
<dbReference type="Pfam" id="PF00990">
    <property type="entry name" value="GGDEF"/>
    <property type="match status" value="1"/>
</dbReference>
<dbReference type="Proteomes" id="UP000571084">
    <property type="component" value="Unassembled WGS sequence"/>
</dbReference>
<comment type="caution">
    <text evidence="5">The sequence shown here is derived from an EMBL/GenBank/DDBJ whole genome shotgun (WGS) entry which is preliminary data.</text>
</comment>
<keyword evidence="1" id="KW-0472">Membrane</keyword>
<dbReference type="InterPro" id="IPR043128">
    <property type="entry name" value="Rev_trsase/Diguanyl_cyclase"/>
</dbReference>
<reference evidence="5 6" key="1">
    <citation type="submission" date="2020-08" db="EMBL/GenBank/DDBJ databases">
        <title>Genomic Encyclopedia of Type Strains, Phase IV (KMG-IV): sequencing the most valuable type-strain genomes for metagenomic binning, comparative biology and taxonomic classification.</title>
        <authorList>
            <person name="Goeker M."/>
        </authorList>
    </citation>
    <scope>NUCLEOTIDE SEQUENCE [LARGE SCALE GENOMIC DNA]</scope>
    <source>
        <strain evidence="5 6">DSM 23240</strain>
    </source>
</reference>
<feature type="transmembrane region" description="Helical" evidence="1">
    <location>
        <begin position="138"/>
        <end position="159"/>
    </location>
</feature>
<accession>A0A840RR81</accession>
<dbReference type="CDD" id="cd01948">
    <property type="entry name" value="EAL"/>
    <property type="match status" value="1"/>
</dbReference>
<dbReference type="SUPFAM" id="SSF55073">
    <property type="entry name" value="Nucleotide cyclase"/>
    <property type="match status" value="1"/>
</dbReference>
<name>A0A840RR81_9BURK</name>
<feature type="domain" description="GGDEF" evidence="3">
    <location>
        <begin position="291"/>
        <end position="423"/>
    </location>
</feature>
<organism evidence="5 6">
    <name type="scientific">Glaciimonas immobilis</name>
    <dbReference type="NCBI Taxonomy" id="728004"/>
    <lineage>
        <taxon>Bacteria</taxon>
        <taxon>Pseudomonadati</taxon>
        <taxon>Pseudomonadota</taxon>
        <taxon>Betaproteobacteria</taxon>
        <taxon>Burkholderiales</taxon>
        <taxon>Oxalobacteraceae</taxon>
        <taxon>Glaciimonas</taxon>
    </lineage>
</organism>
<evidence type="ECO:0000259" key="2">
    <source>
        <dbReference type="PROSITE" id="PS50883"/>
    </source>
</evidence>
<dbReference type="InterPro" id="IPR050706">
    <property type="entry name" value="Cyclic-di-GMP_PDE-like"/>
</dbReference>
<evidence type="ECO:0000313" key="5">
    <source>
        <dbReference type="EMBL" id="MBB5199652.1"/>
    </source>
</evidence>
<dbReference type="NCBIfam" id="TIGR00254">
    <property type="entry name" value="GGDEF"/>
    <property type="match status" value="1"/>
</dbReference>
<feature type="transmembrane region" description="Helical" evidence="1">
    <location>
        <begin position="213"/>
        <end position="235"/>
    </location>
</feature>
<keyword evidence="1" id="KW-1133">Transmembrane helix</keyword>
<dbReference type="InterPro" id="IPR029787">
    <property type="entry name" value="Nucleotide_cyclase"/>
</dbReference>
<feature type="transmembrane region" description="Helical" evidence="1">
    <location>
        <begin position="171"/>
        <end position="193"/>
    </location>
</feature>
<feature type="transmembrane region" description="Helical" evidence="1">
    <location>
        <begin position="6"/>
        <end position="27"/>
    </location>
</feature>
<dbReference type="FunFam" id="3.20.20.450:FF:000001">
    <property type="entry name" value="Cyclic di-GMP phosphodiesterase yahA"/>
    <property type="match status" value="1"/>
</dbReference>
<dbReference type="InterPro" id="IPR005330">
    <property type="entry name" value="MHYT_dom"/>
</dbReference>
<dbReference type="InterPro" id="IPR000160">
    <property type="entry name" value="GGDEF_dom"/>
</dbReference>
<dbReference type="EMBL" id="JACHHQ010000003">
    <property type="protein sequence ID" value="MBB5199652.1"/>
    <property type="molecule type" value="Genomic_DNA"/>
</dbReference>
<dbReference type="GO" id="GO:0016020">
    <property type="term" value="C:membrane"/>
    <property type="evidence" value="ECO:0007669"/>
    <property type="project" value="UniProtKB-UniRule"/>
</dbReference>
<evidence type="ECO:0000259" key="4">
    <source>
        <dbReference type="PROSITE" id="PS50924"/>
    </source>
</evidence>
<dbReference type="PANTHER" id="PTHR33121:SF70">
    <property type="entry name" value="SIGNALING PROTEIN YKOW"/>
    <property type="match status" value="1"/>
</dbReference>
<feature type="transmembrane region" description="Helical" evidence="1">
    <location>
        <begin position="104"/>
        <end position="123"/>
    </location>
</feature>
<feature type="domain" description="MHYT" evidence="4">
    <location>
        <begin position="4"/>
        <end position="198"/>
    </location>
</feature>
<dbReference type="Gene3D" id="3.20.20.450">
    <property type="entry name" value="EAL domain"/>
    <property type="match status" value="1"/>
</dbReference>
<feature type="domain" description="EAL" evidence="2">
    <location>
        <begin position="432"/>
        <end position="693"/>
    </location>
</feature>
<dbReference type="PROSITE" id="PS50887">
    <property type="entry name" value="GGDEF"/>
    <property type="match status" value="1"/>
</dbReference>
<dbReference type="SMART" id="SM00267">
    <property type="entry name" value="GGDEF"/>
    <property type="match status" value="1"/>
</dbReference>
<feature type="transmembrane region" description="Helical" evidence="1">
    <location>
        <begin position="78"/>
        <end position="97"/>
    </location>
</feature>
<dbReference type="SUPFAM" id="SSF141868">
    <property type="entry name" value="EAL domain-like"/>
    <property type="match status" value="1"/>
</dbReference>
<dbReference type="CDD" id="cd01949">
    <property type="entry name" value="GGDEF"/>
    <property type="match status" value="1"/>
</dbReference>
<proteinExistence type="predicted"/>
<feature type="transmembrane region" description="Helical" evidence="1">
    <location>
        <begin position="39"/>
        <end position="66"/>
    </location>
</feature>